<dbReference type="SUPFAM" id="SSF117396">
    <property type="entry name" value="TM1631-like"/>
    <property type="match status" value="1"/>
</dbReference>
<comment type="caution">
    <text evidence="1">The sequence shown here is derived from an EMBL/GenBank/DDBJ whole genome shotgun (WGS) entry which is preliminary data.</text>
</comment>
<dbReference type="Proteomes" id="UP001155241">
    <property type="component" value="Unassembled WGS sequence"/>
</dbReference>
<gene>
    <name evidence="1" type="ORF">NG895_23280</name>
</gene>
<name>A0A9X2FD22_9BACT</name>
<evidence type="ECO:0000313" key="1">
    <source>
        <dbReference type="EMBL" id="MCO6046832.1"/>
    </source>
</evidence>
<dbReference type="PANTHER" id="PTHR30348">
    <property type="entry name" value="UNCHARACTERIZED PROTEIN YECE"/>
    <property type="match status" value="1"/>
</dbReference>
<dbReference type="InterPro" id="IPR002763">
    <property type="entry name" value="DUF72"/>
</dbReference>
<organism evidence="1 2">
    <name type="scientific">Aeoliella straminimaris</name>
    <dbReference type="NCBI Taxonomy" id="2954799"/>
    <lineage>
        <taxon>Bacteria</taxon>
        <taxon>Pseudomonadati</taxon>
        <taxon>Planctomycetota</taxon>
        <taxon>Planctomycetia</taxon>
        <taxon>Pirellulales</taxon>
        <taxon>Lacipirellulaceae</taxon>
        <taxon>Aeoliella</taxon>
    </lineage>
</organism>
<dbReference type="EMBL" id="JAMXLR010000077">
    <property type="protein sequence ID" value="MCO6046832.1"/>
    <property type="molecule type" value="Genomic_DNA"/>
</dbReference>
<dbReference type="AlphaFoldDB" id="A0A9X2FD22"/>
<keyword evidence="2" id="KW-1185">Reference proteome</keyword>
<sequence length="290" mass="32602">MPALPYYLGCPVWNCDAWVGTVYAGKSRSKWLADYTQAFGTVEGNSTFYALPTADIVKRWADESADGFRFALKFPRTVTHDKLLVDANAETEAFLSLLSILKEADKLGPSMIQLPPYFDATKLDNLEAFLAALPREFPYAVEVRHDDYFAEGGTEQAFDAMLHEYRADRVLFDSRPLFSAPATDEYEVESQGRKPKVPVRFTVTNTSPMVRFIARNDVASVVRWMDEWTAVVADWLAQGLTPYFFTHAPNNAVAPAVAALFHARLIERVPTIPPLPAWPGQKVQRQQSLF</sequence>
<reference evidence="1" key="1">
    <citation type="submission" date="2022-06" db="EMBL/GenBank/DDBJ databases">
        <title>Aeoliella straminimaris, a novel planctomycete from sediments.</title>
        <authorList>
            <person name="Vitorino I.R."/>
            <person name="Lage O.M."/>
        </authorList>
    </citation>
    <scope>NUCLEOTIDE SEQUENCE</scope>
    <source>
        <strain evidence="1">ICT_H6.2</strain>
    </source>
</reference>
<dbReference type="PANTHER" id="PTHR30348:SF9">
    <property type="entry name" value="UPF0759 PROTEIN YECE"/>
    <property type="match status" value="1"/>
</dbReference>
<proteinExistence type="predicted"/>
<accession>A0A9X2FD22</accession>
<evidence type="ECO:0000313" key="2">
    <source>
        <dbReference type="Proteomes" id="UP001155241"/>
    </source>
</evidence>
<dbReference type="InterPro" id="IPR036520">
    <property type="entry name" value="UPF0759_sf"/>
</dbReference>
<dbReference type="Gene3D" id="3.20.20.410">
    <property type="entry name" value="Protein of unknown function UPF0759"/>
    <property type="match status" value="1"/>
</dbReference>
<dbReference type="Pfam" id="PF01904">
    <property type="entry name" value="DUF72"/>
    <property type="match status" value="1"/>
</dbReference>
<protein>
    <submittedName>
        <fullName evidence="1">DUF72 domain-containing protein</fullName>
    </submittedName>
</protein>